<name>A0A9P5VHD3_9FUNG</name>
<comment type="caution">
    <text evidence="3">The sequence shown here is derived from an EMBL/GenBank/DDBJ whole genome shotgun (WGS) entry which is preliminary data.</text>
</comment>
<sequence>MGVQYVSALTFPTPVMFYSIEVQAAVPQTLVIGHAANEQTVPKDYAEKVCSGFAQLGAKGVTVIVASGDDGVGAGDCRTTILFQPMFPASCPFVTTVEATRGVAPEVEASFSGGGFSRYFDQPPYQSSAVSSYLAKQGSQSAGLFNRAGRAYPDVAVLANGY</sequence>
<protein>
    <recommendedName>
        <fullName evidence="2">Peptidase S53 domain-containing protein</fullName>
    </recommendedName>
</protein>
<evidence type="ECO:0000313" key="4">
    <source>
        <dbReference type="Proteomes" id="UP000696485"/>
    </source>
</evidence>
<dbReference type="InterPro" id="IPR050819">
    <property type="entry name" value="Tripeptidyl-peptidase_I"/>
</dbReference>
<dbReference type="InterPro" id="IPR036852">
    <property type="entry name" value="Peptidase_S8/S53_dom_sf"/>
</dbReference>
<dbReference type="AlphaFoldDB" id="A0A9P5VHD3"/>
<dbReference type="GO" id="GO:0008240">
    <property type="term" value="F:tripeptidyl-peptidase activity"/>
    <property type="evidence" value="ECO:0007669"/>
    <property type="project" value="TreeGrafter"/>
</dbReference>
<dbReference type="InterPro" id="IPR030400">
    <property type="entry name" value="Sedolisin_dom"/>
</dbReference>
<evidence type="ECO:0000256" key="1">
    <source>
        <dbReference type="PROSITE-ProRule" id="PRU01032"/>
    </source>
</evidence>
<dbReference type="GO" id="GO:0006508">
    <property type="term" value="P:proteolysis"/>
    <property type="evidence" value="ECO:0007669"/>
    <property type="project" value="InterPro"/>
</dbReference>
<dbReference type="PANTHER" id="PTHR14218">
    <property type="entry name" value="PROTEASE S8 TRIPEPTIDYL PEPTIDASE I CLN2"/>
    <property type="match status" value="1"/>
</dbReference>
<feature type="domain" description="Peptidase S53" evidence="2">
    <location>
        <begin position="1"/>
        <end position="162"/>
    </location>
</feature>
<evidence type="ECO:0000259" key="2">
    <source>
        <dbReference type="PROSITE" id="PS51695"/>
    </source>
</evidence>
<dbReference type="Proteomes" id="UP000696485">
    <property type="component" value="Unassembled WGS sequence"/>
</dbReference>
<gene>
    <name evidence="3" type="ORF">BG006_001243</name>
</gene>
<dbReference type="Gene3D" id="3.40.50.200">
    <property type="entry name" value="Peptidase S8/S53 domain"/>
    <property type="match status" value="1"/>
</dbReference>
<dbReference type="SUPFAM" id="SSF52743">
    <property type="entry name" value="Subtilisin-like"/>
    <property type="match status" value="1"/>
</dbReference>
<dbReference type="GO" id="GO:0004252">
    <property type="term" value="F:serine-type endopeptidase activity"/>
    <property type="evidence" value="ECO:0007669"/>
    <property type="project" value="InterPro"/>
</dbReference>
<dbReference type="PANTHER" id="PTHR14218:SF10">
    <property type="entry name" value="PEPTIDASE S53 DOMAIN-CONTAINING PROTEIN"/>
    <property type="match status" value="1"/>
</dbReference>
<comment type="caution">
    <text evidence="1">Lacks conserved residue(s) required for the propagation of feature annotation.</text>
</comment>
<evidence type="ECO:0000313" key="3">
    <source>
        <dbReference type="EMBL" id="KAF9323679.1"/>
    </source>
</evidence>
<accession>A0A9P5VHD3</accession>
<keyword evidence="4" id="KW-1185">Reference proteome</keyword>
<proteinExistence type="predicted"/>
<reference evidence="3" key="1">
    <citation type="journal article" date="2020" name="Fungal Divers.">
        <title>Resolving the Mortierellaceae phylogeny through synthesis of multi-gene phylogenetics and phylogenomics.</title>
        <authorList>
            <person name="Vandepol N."/>
            <person name="Liber J."/>
            <person name="Desiro A."/>
            <person name="Na H."/>
            <person name="Kennedy M."/>
            <person name="Barry K."/>
            <person name="Grigoriev I.V."/>
            <person name="Miller A.N."/>
            <person name="O'Donnell K."/>
            <person name="Stajich J.E."/>
            <person name="Bonito G."/>
        </authorList>
    </citation>
    <scope>NUCLEOTIDE SEQUENCE</scope>
    <source>
        <strain evidence="3">NVP1</strain>
    </source>
</reference>
<organism evidence="3 4">
    <name type="scientific">Podila minutissima</name>
    <dbReference type="NCBI Taxonomy" id="64525"/>
    <lineage>
        <taxon>Eukaryota</taxon>
        <taxon>Fungi</taxon>
        <taxon>Fungi incertae sedis</taxon>
        <taxon>Mucoromycota</taxon>
        <taxon>Mortierellomycotina</taxon>
        <taxon>Mortierellomycetes</taxon>
        <taxon>Mortierellales</taxon>
        <taxon>Mortierellaceae</taxon>
        <taxon>Podila</taxon>
    </lineage>
</organism>
<dbReference type="PROSITE" id="PS51695">
    <property type="entry name" value="SEDOLISIN"/>
    <property type="match status" value="1"/>
</dbReference>
<dbReference type="EMBL" id="JAAAUY010001236">
    <property type="protein sequence ID" value="KAF9323679.1"/>
    <property type="molecule type" value="Genomic_DNA"/>
</dbReference>